<reference evidence="5" key="1">
    <citation type="submission" date="2022-06" db="EMBL/GenBank/DDBJ databases">
        <title>Limimaricola sediminis sp. nov., isolated from an intertidal sediment.</title>
        <authorList>
            <person name="Shao X."/>
        </authorList>
    </citation>
    <scope>NUCLEOTIDE SEQUENCE</scope>
    <source>
        <strain evidence="5">ASW11-118</strain>
    </source>
</reference>
<dbReference type="PANTHER" id="PTHR43022">
    <property type="entry name" value="PROTEIN SMF"/>
    <property type="match status" value="1"/>
</dbReference>
<accession>A0A9X2G071</accession>
<dbReference type="InterPro" id="IPR041614">
    <property type="entry name" value="DprA_WH"/>
</dbReference>
<feature type="signal peptide" evidence="2">
    <location>
        <begin position="1"/>
        <end position="19"/>
    </location>
</feature>
<proteinExistence type="inferred from homology"/>
<comment type="caution">
    <text evidence="5">The sequence shown here is derived from an EMBL/GenBank/DDBJ whole genome shotgun (WGS) entry which is preliminary data.</text>
</comment>
<dbReference type="AlphaFoldDB" id="A0A9X2G071"/>
<keyword evidence="2" id="KW-0732">Signal</keyword>
<dbReference type="Pfam" id="PF17782">
    <property type="entry name" value="WHD_DprA"/>
    <property type="match status" value="1"/>
</dbReference>
<dbReference type="GO" id="GO:0009294">
    <property type="term" value="P:DNA-mediated transformation"/>
    <property type="evidence" value="ECO:0007669"/>
    <property type="project" value="InterPro"/>
</dbReference>
<dbReference type="RefSeq" id="WP_253334879.1">
    <property type="nucleotide sequence ID" value="NZ_JAMYXC010000287.1"/>
</dbReference>
<feature type="domain" description="Smf/DprA SLOG" evidence="3">
    <location>
        <begin position="193"/>
        <end position="339"/>
    </location>
</feature>
<protein>
    <submittedName>
        <fullName evidence="5">DNA-processing protein DprA</fullName>
    </submittedName>
</protein>
<feature type="domain" description="DprA winged helix" evidence="4">
    <location>
        <begin position="360"/>
        <end position="416"/>
    </location>
</feature>
<dbReference type="Pfam" id="PF02481">
    <property type="entry name" value="DNA_processg_A"/>
    <property type="match status" value="1"/>
</dbReference>
<dbReference type="Proteomes" id="UP001139477">
    <property type="component" value="Unassembled WGS sequence"/>
</dbReference>
<sequence length="428" mass="44627">MRRSAALAGLLALAGPAGAQGLAEARFSEPTTRYAHGVFGDTEEWGALEMTTEAGARHRIRLPKARVFEDTAPRLADVDGDGGREAVVVETDAALGARLAVYGSDGLLAATPFIGTPHRWLAPLPPADLDGDGRVELAYVDRPHLARVLRVWRLEAGELVQLDALEGLTNHRFGAPEIAGGLRDCGDGPEWVLADAGWVVVSGLARGIDTAAHEAALGRGTIAVTAGGVDVTYPPENADLTARIARDGLILSEQPVGRAPQARHFPARNRIVAGLSHCVVVVEAAARSGSLITARAALEAGREVLAVPGHPFDARAGGCNMLIRDGAALVRGASDVLDLMGRSAPEPEARAPSAPCAPLPDAEADGDLAAQIMDRLGAAPLAEDQLLRDMRLPAARLSQALVDLELSGRVERQPGGLLVRRDLAQAAG</sequence>
<dbReference type="Gene3D" id="3.40.50.450">
    <property type="match status" value="1"/>
</dbReference>
<evidence type="ECO:0000313" key="6">
    <source>
        <dbReference type="Proteomes" id="UP001139477"/>
    </source>
</evidence>
<dbReference type="SUPFAM" id="SSF69318">
    <property type="entry name" value="Integrin alpha N-terminal domain"/>
    <property type="match status" value="1"/>
</dbReference>
<evidence type="ECO:0000256" key="2">
    <source>
        <dbReference type="SAM" id="SignalP"/>
    </source>
</evidence>
<dbReference type="PANTHER" id="PTHR43022:SF1">
    <property type="entry name" value="PROTEIN SMF"/>
    <property type="match status" value="1"/>
</dbReference>
<evidence type="ECO:0000313" key="5">
    <source>
        <dbReference type="EMBL" id="MCP1170328.1"/>
    </source>
</evidence>
<dbReference type="SUPFAM" id="SSF102405">
    <property type="entry name" value="MCP/YpsA-like"/>
    <property type="match status" value="1"/>
</dbReference>
<dbReference type="InterPro" id="IPR003488">
    <property type="entry name" value="DprA"/>
</dbReference>
<dbReference type="InterPro" id="IPR036388">
    <property type="entry name" value="WH-like_DNA-bd_sf"/>
</dbReference>
<organism evidence="5 6">
    <name type="scientific">Limimaricola litoreus</name>
    <dbReference type="NCBI Taxonomy" id="2955316"/>
    <lineage>
        <taxon>Bacteria</taxon>
        <taxon>Pseudomonadati</taxon>
        <taxon>Pseudomonadota</taxon>
        <taxon>Alphaproteobacteria</taxon>
        <taxon>Rhodobacterales</taxon>
        <taxon>Paracoccaceae</taxon>
        <taxon>Limimaricola</taxon>
    </lineage>
</organism>
<dbReference type="Gene3D" id="1.10.10.10">
    <property type="entry name" value="Winged helix-like DNA-binding domain superfamily/Winged helix DNA-binding domain"/>
    <property type="match status" value="1"/>
</dbReference>
<dbReference type="InterPro" id="IPR028994">
    <property type="entry name" value="Integrin_alpha_N"/>
</dbReference>
<comment type="similarity">
    <text evidence="1">Belongs to the DprA/Smf family.</text>
</comment>
<evidence type="ECO:0000256" key="1">
    <source>
        <dbReference type="ARBA" id="ARBA00006525"/>
    </source>
</evidence>
<name>A0A9X2G071_9RHOB</name>
<dbReference type="EMBL" id="JAMYXC010000287">
    <property type="protein sequence ID" value="MCP1170328.1"/>
    <property type="molecule type" value="Genomic_DNA"/>
</dbReference>
<evidence type="ECO:0000259" key="3">
    <source>
        <dbReference type="Pfam" id="PF02481"/>
    </source>
</evidence>
<keyword evidence="6" id="KW-1185">Reference proteome</keyword>
<dbReference type="InterPro" id="IPR057666">
    <property type="entry name" value="DrpA_SLOG"/>
</dbReference>
<gene>
    <name evidence="5" type="ORF">NHG85_17625</name>
</gene>
<feature type="chain" id="PRO_5040894230" evidence="2">
    <location>
        <begin position="20"/>
        <end position="428"/>
    </location>
</feature>
<evidence type="ECO:0000259" key="4">
    <source>
        <dbReference type="Pfam" id="PF17782"/>
    </source>
</evidence>